<reference evidence="2 3" key="1">
    <citation type="submission" date="2021-01" db="EMBL/GenBank/DDBJ databases">
        <title>Roseomonas sp. nov, a bacterium isolated from an oil production mixture in Yumen Oilfield.</title>
        <authorList>
            <person name="Wu D."/>
        </authorList>
    </citation>
    <scope>NUCLEOTIDE SEQUENCE [LARGE SCALE GENOMIC DNA]</scope>
    <source>
        <strain evidence="2 3">ROY-5-3</strain>
    </source>
</reference>
<proteinExistence type="predicted"/>
<feature type="transmembrane region" description="Helical" evidence="1">
    <location>
        <begin position="144"/>
        <end position="162"/>
    </location>
</feature>
<dbReference type="EMBL" id="JAERQM010000006">
    <property type="protein sequence ID" value="MBU8545873.1"/>
    <property type="molecule type" value="Genomic_DNA"/>
</dbReference>
<protein>
    <submittedName>
        <fullName evidence="2">Uncharacterized protein</fullName>
    </submittedName>
</protein>
<organism evidence="2 3">
    <name type="scientific">Falsiroseomonas oleicola</name>
    <dbReference type="NCBI Taxonomy" id="2801474"/>
    <lineage>
        <taxon>Bacteria</taxon>
        <taxon>Pseudomonadati</taxon>
        <taxon>Pseudomonadota</taxon>
        <taxon>Alphaproteobacteria</taxon>
        <taxon>Acetobacterales</taxon>
        <taxon>Roseomonadaceae</taxon>
        <taxon>Falsiroseomonas</taxon>
    </lineage>
</organism>
<feature type="transmembrane region" description="Helical" evidence="1">
    <location>
        <begin position="237"/>
        <end position="254"/>
    </location>
</feature>
<comment type="caution">
    <text evidence="2">The sequence shown here is derived from an EMBL/GenBank/DDBJ whole genome shotgun (WGS) entry which is preliminary data.</text>
</comment>
<dbReference type="RefSeq" id="WP_216877894.1">
    <property type="nucleotide sequence ID" value="NZ_JAERQM010000006.1"/>
</dbReference>
<keyword evidence="1" id="KW-0472">Membrane</keyword>
<feature type="transmembrane region" description="Helical" evidence="1">
    <location>
        <begin position="49"/>
        <end position="72"/>
    </location>
</feature>
<evidence type="ECO:0000256" key="1">
    <source>
        <dbReference type="SAM" id="Phobius"/>
    </source>
</evidence>
<dbReference type="Proteomes" id="UP000689967">
    <property type="component" value="Unassembled WGS sequence"/>
</dbReference>
<keyword evidence="1" id="KW-1133">Transmembrane helix</keyword>
<gene>
    <name evidence="2" type="ORF">JJQ90_19275</name>
</gene>
<feature type="transmembrane region" description="Helical" evidence="1">
    <location>
        <begin position="79"/>
        <end position="96"/>
    </location>
</feature>
<feature type="transmembrane region" description="Helical" evidence="1">
    <location>
        <begin position="174"/>
        <end position="196"/>
    </location>
</feature>
<feature type="transmembrane region" description="Helical" evidence="1">
    <location>
        <begin position="116"/>
        <end position="137"/>
    </location>
</feature>
<evidence type="ECO:0000313" key="3">
    <source>
        <dbReference type="Proteomes" id="UP000689967"/>
    </source>
</evidence>
<keyword evidence="3" id="KW-1185">Reference proteome</keyword>
<sequence length="281" mass="30316">MSLAALRAIRTWRAALAASLLAFAISMPLGVLSGDLLRFVPRDGLFTVTLAWNLLSLALVEGCKLAALWWILRRDIESWPALGLAYGVLASGWSLLRWGLDWLQFPGFVTASPMMALHLATPILFHGLLGLLAAGLARAPGRVWWGWAGASLAGLILTNWRSWLMLAVPLPESLLLLVDLGPPLGVVLFGLAVWWVRRHGPRHLVVLGFGVIAALLLVLGLLHQIVPVGGIRRADPAAALMVALGLCLLVAMVARQTILPWMRRAGGELEAPLPVDVPIPR</sequence>
<accession>A0ABS6HDW6</accession>
<evidence type="ECO:0000313" key="2">
    <source>
        <dbReference type="EMBL" id="MBU8545873.1"/>
    </source>
</evidence>
<name>A0ABS6HDW6_9PROT</name>
<keyword evidence="1" id="KW-0812">Transmembrane</keyword>
<feature type="transmembrane region" description="Helical" evidence="1">
    <location>
        <begin position="203"/>
        <end position="225"/>
    </location>
</feature>